<dbReference type="PIRSF" id="PIRSF005653">
    <property type="entry name" value="RNA_pol_N/8_sub"/>
    <property type="match status" value="1"/>
</dbReference>
<comment type="cofactor">
    <cofactor evidence="5">
        <name>Zn(2+)</name>
        <dbReference type="ChEBI" id="CHEBI:29105"/>
    </cofactor>
    <text evidence="5">Binds 1 zinc ion.</text>
</comment>
<feature type="binding site" evidence="5">
    <location>
        <position position="7"/>
    </location>
    <ligand>
        <name>Zn(2+)</name>
        <dbReference type="ChEBI" id="CHEBI:29105"/>
    </ligand>
</feature>
<name>A0A075G234_9EURY</name>
<dbReference type="NCBIfam" id="NF003089">
    <property type="entry name" value="PRK04016.1"/>
    <property type="match status" value="1"/>
</dbReference>
<comment type="subcellular location">
    <subcellularLocation>
        <location evidence="5">Cytoplasm</location>
    </subcellularLocation>
</comment>
<feature type="binding site" evidence="5">
    <location>
        <position position="44"/>
    </location>
    <ligand>
        <name>Zn(2+)</name>
        <dbReference type="ChEBI" id="CHEBI:29105"/>
    </ligand>
</feature>
<dbReference type="PANTHER" id="PTHR23431">
    <property type="entry name" value="DNA-DIRECTED RNA POLYMERASES I, II, AND III SUBUNIT RPABC5 FAMILY MEMBER"/>
    <property type="match status" value="1"/>
</dbReference>
<reference evidence="6" key="1">
    <citation type="journal article" date="2014" name="Genome Biol. Evol.">
        <title>Pangenome evidence for extensive interdomain horizontal transfer affecting lineage core and shell genes in uncultured planktonic thaumarchaeota and euryarchaeota.</title>
        <authorList>
            <person name="Deschamps P."/>
            <person name="Zivanovic Y."/>
            <person name="Moreira D."/>
            <person name="Rodriguez-Valera F."/>
            <person name="Lopez-Garcia P."/>
        </authorList>
    </citation>
    <scope>NUCLEOTIDE SEQUENCE</scope>
</reference>
<dbReference type="InterPro" id="IPR023580">
    <property type="entry name" value="RNA_pol_su_RPB10"/>
</dbReference>
<dbReference type="PANTHER" id="PTHR23431:SF3">
    <property type="entry name" value="DNA-DIRECTED RNA POLYMERASES I, II, AND III SUBUNIT RPABC5"/>
    <property type="match status" value="1"/>
</dbReference>
<feature type="binding site" evidence="5">
    <location>
        <position position="45"/>
    </location>
    <ligand>
        <name>Zn(2+)</name>
        <dbReference type="ChEBI" id="CHEBI:29105"/>
    </ligand>
</feature>
<comment type="catalytic activity">
    <reaction evidence="5">
        <text>RNA(n) + a ribonucleoside 5'-triphosphate = RNA(n+1) + diphosphate</text>
        <dbReference type="Rhea" id="RHEA:21248"/>
        <dbReference type="Rhea" id="RHEA-COMP:14527"/>
        <dbReference type="Rhea" id="RHEA-COMP:17342"/>
        <dbReference type="ChEBI" id="CHEBI:33019"/>
        <dbReference type="ChEBI" id="CHEBI:61557"/>
        <dbReference type="ChEBI" id="CHEBI:140395"/>
        <dbReference type="EC" id="2.7.7.6"/>
    </reaction>
</comment>
<dbReference type="EMBL" id="KF900461">
    <property type="protein sequence ID" value="AIE95791.1"/>
    <property type="molecule type" value="Genomic_DNA"/>
</dbReference>
<dbReference type="EC" id="2.7.7.6" evidence="5"/>
<evidence type="ECO:0000256" key="5">
    <source>
        <dbReference type="HAMAP-Rule" id="MF_00250"/>
    </source>
</evidence>
<keyword evidence="5 6" id="KW-0808">Transferase</keyword>
<accession>A0A075G234</accession>
<dbReference type="AlphaFoldDB" id="A0A075G234"/>
<keyword evidence="3 5" id="KW-0862">Zinc</keyword>
<keyword evidence="5" id="KW-0963">Cytoplasm</keyword>
<keyword evidence="4 5" id="KW-0804">Transcription</keyword>
<evidence type="ECO:0000256" key="2">
    <source>
        <dbReference type="ARBA" id="ARBA00022723"/>
    </source>
</evidence>
<dbReference type="GO" id="GO:0003899">
    <property type="term" value="F:DNA-directed RNA polymerase activity"/>
    <property type="evidence" value="ECO:0007669"/>
    <property type="project" value="UniProtKB-UniRule"/>
</dbReference>
<organism evidence="6">
    <name type="scientific">uncultured marine group II/III euryarchaeote AD1000_70_A08</name>
    <dbReference type="NCBI Taxonomy" id="1457803"/>
    <lineage>
        <taxon>Archaea</taxon>
        <taxon>Methanobacteriati</taxon>
        <taxon>Methanobacteriota</taxon>
        <taxon>environmental samples</taxon>
    </lineage>
</organism>
<dbReference type="Pfam" id="PF01194">
    <property type="entry name" value="RNA_pol_N"/>
    <property type="match status" value="1"/>
</dbReference>
<protein>
    <recommendedName>
        <fullName evidence="5">DNA-directed RNA polymerase subunit Rpo10</fullName>
        <ecNumber evidence="5">2.7.7.6</ecNumber>
    </recommendedName>
    <alternativeName>
        <fullName evidence="5">DNA-directed RNA polymerase subunit N</fullName>
    </alternativeName>
</protein>
<keyword evidence="5 6" id="KW-0548">Nucleotidyltransferase</keyword>
<dbReference type="Gene3D" id="1.10.10.60">
    <property type="entry name" value="Homeodomain-like"/>
    <property type="match status" value="1"/>
</dbReference>
<feature type="binding site" evidence="5">
    <location>
        <position position="10"/>
    </location>
    <ligand>
        <name>Zn(2+)</name>
        <dbReference type="ChEBI" id="CHEBI:29105"/>
    </ligand>
</feature>
<dbReference type="GO" id="GO:0006351">
    <property type="term" value="P:DNA-templated transcription"/>
    <property type="evidence" value="ECO:0007669"/>
    <property type="project" value="UniProtKB-UniRule"/>
</dbReference>
<dbReference type="GO" id="GO:0003677">
    <property type="term" value="F:DNA binding"/>
    <property type="evidence" value="ECO:0007669"/>
    <property type="project" value="InterPro"/>
</dbReference>
<evidence type="ECO:0000256" key="1">
    <source>
        <dbReference type="ARBA" id="ARBA00022478"/>
    </source>
</evidence>
<keyword evidence="2 5" id="KW-0479">Metal-binding</keyword>
<dbReference type="GO" id="GO:0005737">
    <property type="term" value="C:cytoplasm"/>
    <property type="evidence" value="ECO:0007669"/>
    <property type="project" value="UniProtKB-SubCell"/>
</dbReference>
<evidence type="ECO:0000313" key="6">
    <source>
        <dbReference type="EMBL" id="AIE95791.1"/>
    </source>
</evidence>
<dbReference type="GO" id="GO:0008270">
    <property type="term" value="F:zinc ion binding"/>
    <property type="evidence" value="ECO:0007669"/>
    <property type="project" value="UniProtKB-UniRule"/>
</dbReference>
<proteinExistence type="inferred from homology"/>
<evidence type="ECO:0000256" key="3">
    <source>
        <dbReference type="ARBA" id="ARBA00022833"/>
    </source>
</evidence>
<evidence type="ECO:0000256" key="4">
    <source>
        <dbReference type="ARBA" id="ARBA00023163"/>
    </source>
</evidence>
<dbReference type="InterPro" id="IPR000268">
    <property type="entry name" value="RPABC5/Rpb10"/>
</dbReference>
<sequence length="68" mass="7788">MLIPVRCWSCGKVVAHLYDQFKTAVDAGEDPQKVLDDIGLERYCCRRMYVGHIDLIDEVSPFSIARED</sequence>
<gene>
    <name evidence="5 6" type="primary">rpoN</name>
    <name evidence="5" type="synonym">rpo10</name>
</gene>
<comment type="function">
    <text evidence="5">DNA-dependent RNA polymerase (RNAP) catalyzes the transcription of DNA into RNA using the four ribonucleoside triphosphates as substrates.</text>
</comment>
<comment type="subunit">
    <text evidence="5">Part of the RNA polymerase complex.</text>
</comment>
<dbReference type="HAMAP" id="MF_00250">
    <property type="entry name" value="RNApol_arch_Rpo10"/>
    <property type="match status" value="1"/>
</dbReference>
<keyword evidence="1 5" id="KW-0240">DNA-directed RNA polymerase</keyword>
<comment type="similarity">
    <text evidence="5">Belongs to the archaeal Rpo10/eukaryotic RPB10 RNA polymerase subunit family.</text>
</comment>
<dbReference type="GO" id="GO:0000428">
    <property type="term" value="C:DNA-directed RNA polymerase complex"/>
    <property type="evidence" value="ECO:0007669"/>
    <property type="project" value="UniProtKB-KW"/>
</dbReference>
<dbReference type="SUPFAM" id="SSF46924">
    <property type="entry name" value="RNA polymerase subunit RPB10"/>
    <property type="match status" value="1"/>
</dbReference>